<dbReference type="AlphaFoldDB" id="A0AAE6YX58"/>
<proteinExistence type="inferred from homology"/>
<dbReference type="PROSITE" id="PS00105">
    <property type="entry name" value="AA_TRANSFER_CLASS_1"/>
    <property type="match status" value="1"/>
</dbReference>
<dbReference type="InterPro" id="IPR004839">
    <property type="entry name" value="Aminotransferase_I/II_large"/>
</dbReference>
<evidence type="ECO:0000256" key="6">
    <source>
        <dbReference type="ARBA" id="ARBA00047481"/>
    </source>
</evidence>
<keyword evidence="4 7" id="KW-0808">Transferase</keyword>
<comment type="pathway">
    <text evidence="2">Amino-acid biosynthesis; L-histidine biosynthesis; L-histidine from 5-phospho-alpha-D-ribose 1-diphosphate: step 7/9.</text>
</comment>
<keyword evidence="3 7" id="KW-0032">Aminotransferase</keyword>
<dbReference type="InterPro" id="IPR015421">
    <property type="entry name" value="PyrdxlP-dep_Trfase_major"/>
</dbReference>
<dbReference type="SUPFAM" id="SSF53383">
    <property type="entry name" value="PLP-dependent transferases"/>
    <property type="match status" value="1"/>
</dbReference>
<dbReference type="Gene3D" id="3.40.640.10">
    <property type="entry name" value="Type I PLP-dependent aspartate aminotransferase-like (Major domain)"/>
    <property type="match status" value="1"/>
</dbReference>
<dbReference type="EC" id="2.6.1.-" evidence="7"/>
<name>A0AAE6YX58_9GAMM</name>
<dbReference type="InterPro" id="IPR004838">
    <property type="entry name" value="NHTrfase_class1_PyrdxlP-BS"/>
</dbReference>
<dbReference type="GO" id="GO:0030170">
    <property type="term" value="F:pyridoxal phosphate binding"/>
    <property type="evidence" value="ECO:0007669"/>
    <property type="project" value="InterPro"/>
</dbReference>
<dbReference type="CDD" id="cd00609">
    <property type="entry name" value="AAT_like"/>
    <property type="match status" value="1"/>
</dbReference>
<organism evidence="9 10">
    <name type="scientific">Dickeya zeae</name>
    <dbReference type="NCBI Taxonomy" id="204042"/>
    <lineage>
        <taxon>Bacteria</taxon>
        <taxon>Pseudomonadati</taxon>
        <taxon>Pseudomonadota</taxon>
        <taxon>Gammaproteobacteria</taxon>
        <taxon>Enterobacterales</taxon>
        <taxon>Pectobacteriaceae</taxon>
        <taxon>Dickeya</taxon>
    </lineage>
</organism>
<dbReference type="InterPro" id="IPR015424">
    <property type="entry name" value="PyrdxlP-dep_Trfase"/>
</dbReference>
<feature type="domain" description="Aminotransferase class I/classII large" evidence="8">
    <location>
        <begin position="63"/>
        <end position="340"/>
    </location>
</feature>
<dbReference type="GO" id="GO:0004400">
    <property type="term" value="F:histidinol-phosphate transaminase activity"/>
    <property type="evidence" value="ECO:0007669"/>
    <property type="project" value="UniProtKB-EC"/>
</dbReference>
<evidence type="ECO:0000313" key="9">
    <source>
        <dbReference type="EMBL" id="QIZ50089.1"/>
    </source>
</evidence>
<comment type="cofactor">
    <cofactor evidence="1 7">
        <name>pyridoxal 5'-phosphate</name>
        <dbReference type="ChEBI" id="CHEBI:597326"/>
    </cofactor>
</comment>
<dbReference type="Pfam" id="PF00155">
    <property type="entry name" value="Aminotran_1_2"/>
    <property type="match status" value="1"/>
</dbReference>
<evidence type="ECO:0000256" key="3">
    <source>
        <dbReference type="ARBA" id="ARBA00022576"/>
    </source>
</evidence>
<keyword evidence="5" id="KW-0663">Pyridoxal phosphate</keyword>
<dbReference type="PANTHER" id="PTHR42885:SF2">
    <property type="entry name" value="HISTIDINOL-PHOSPHATE AMINOTRANSFERASE"/>
    <property type="match status" value="1"/>
</dbReference>
<dbReference type="RefSeq" id="WP_168361648.1">
    <property type="nucleotide sequence ID" value="NZ_CP033622.1"/>
</dbReference>
<protein>
    <recommendedName>
        <fullName evidence="7">Aminotransferase</fullName>
        <ecNumber evidence="7">2.6.1.-</ecNumber>
    </recommendedName>
</protein>
<accession>A0AAE6YX58</accession>
<dbReference type="EMBL" id="CP033622">
    <property type="protein sequence ID" value="QIZ50089.1"/>
    <property type="molecule type" value="Genomic_DNA"/>
</dbReference>
<dbReference type="PANTHER" id="PTHR42885">
    <property type="entry name" value="HISTIDINOL-PHOSPHATE AMINOTRANSFERASE-RELATED"/>
    <property type="match status" value="1"/>
</dbReference>
<evidence type="ECO:0000256" key="7">
    <source>
        <dbReference type="RuleBase" id="RU000481"/>
    </source>
</evidence>
<dbReference type="Gene3D" id="3.90.1150.10">
    <property type="entry name" value="Aspartate Aminotransferase, domain 1"/>
    <property type="match status" value="1"/>
</dbReference>
<comment type="catalytic activity">
    <reaction evidence="6">
        <text>L-histidinol phosphate + 2-oxoglutarate = 3-(imidazol-4-yl)-2-oxopropyl phosphate + L-glutamate</text>
        <dbReference type="Rhea" id="RHEA:23744"/>
        <dbReference type="ChEBI" id="CHEBI:16810"/>
        <dbReference type="ChEBI" id="CHEBI:29985"/>
        <dbReference type="ChEBI" id="CHEBI:57766"/>
        <dbReference type="ChEBI" id="CHEBI:57980"/>
        <dbReference type="EC" id="2.6.1.9"/>
    </reaction>
</comment>
<dbReference type="InterPro" id="IPR015422">
    <property type="entry name" value="PyrdxlP-dep_Trfase_small"/>
</dbReference>
<evidence type="ECO:0000256" key="5">
    <source>
        <dbReference type="ARBA" id="ARBA00022898"/>
    </source>
</evidence>
<dbReference type="Proteomes" id="UP000500801">
    <property type="component" value="Chromosome"/>
</dbReference>
<evidence type="ECO:0000259" key="8">
    <source>
        <dbReference type="Pfam" id="PF00155"/>
    </source>
</evidence>
<evidence type="ECO:0000313" key="10">
    <source>
        <dbReference type="Proteomes" id="UP000500801"/>
    </source>
</evidence>
<sequence>MKKSLVRDVINSMKPAFSFSSRSEERGMVNLRDNENPFGGQQNRYPANVYPTLASCYLNALAEIEDYQGHQEWHSDWVLMTRGASDGLDLIFRALFEPRQDSVIVTPPNFRLFDELATAYSVHVEPIPLLGDEFNHLDLVRIKTSQAKGILLCDPNNPIGSSLVMDEVIHLLENFSGLVVIDEAYVEYASRRSFRHLIHDYPQLIVVRSLSKAMALAGLRLGAVLAQPELIQSMMKVRLPFALPQPVIEQAQAALSNIGQLKQQILLFIQERERVALRLKNIPAIENVFAHAGFITIKAPESIATRLLNAGFDVLPNPMGLIGYIRISLAAPEVMDNLLRVLE</sequence>
<gene>
    <name evidence="9" type="ORF">DWG24_04395</name>
</gene>
<evidence type="ECO:0000256" key="2">
    <source>
        <dbReference type="ARBA" id="ARBA00005011"/>
    </source>
</evidence>
<evidence type="ECO:0000256" key="1">
    <source>
        <dbReference type="ARBA" id="ARBA00001933"/>
    </source>
</evidence>
<evidence type="ECO:0000256" key="4">
    <source>
        <dbReference type="ARBA" id="ARBA00022679"/>
    </source>
</evidence>
<comment type="similarity">
    <text evidence="7">Belongs to the class-I pyridoxal-phosphate-dependent aminotransferase family.</text>
</comment>
<reference evidence="9 10" key="1">
    <citation type="submission" date="2018-11" db="EMBL/GenBank/DDBJ databases">
        <title>Complete genome sequence of Dickeya zeae strain CE1 infecting Canna edulis Ker-Gawl. in China.</title>
        <authorList>
            <person name="Zhang J."/>
            <person name="Lin B."/>
            <person name="Shen H."/>
            <person name="Jiang S."/>
            <person name="Pu X."/>
            <person name="Sun D."/>
        </authorList>
    </citation>
    <scope>NUCLEOTIDE SEQUENCE [LARGE SCALE GENOMIC DNA]</scope>
    <source>
        <strain evidence="9 10">CE1</strain>
    </source>
</reference>